<dbReference type="Proteomes" id="UP000192569">
    <property type="component" value="Chromosome I"/>
</dbReference>
<dbReference type="InterPro" id="IPR050965">
    <property type="entry name" value="UPF0336/Enoyl-CoA_hydratase"/>
</dbReference>
<sequence length="136" mass="15405">MYKYAMIKIGDRASLQRRITFEDIKKYAELIGDQNPLHLDEEYARKTIFGRPIAHGLLTAGLISNLLGNKLPGPGTVYLSQTFKFRAPVFPGDLIEACVEVVAKDENKRRLKLKTECRNEEGKTVLEGEAEVMFMD</sequence>
<dbReference type="SUPFAM" id="SSF54637">
    <property type="entry name" value="Thioesterase/thiol ester dehydrase-isomerase"/>
    <property type="match status" value="1"/>
</dbReference>
<dbReference type="PANTHER" id="PTHR43437:SF3">
    <property type="entry name" value="HYDROXYACYL-THIOESTER DEHYDRATASE TYPE 2, MITOCHONDRIAL"/>
    <property type="match status" value="1"/>
</dbReference>
<evidence type="ECO:0000259" key="2">
    <source>
        <dbReference type="Pfam" id="PF01575"/>
    </source>
</evidence>
<organism evidence="3 4">
    <name type="scientific">Thermanaeromonas toyohensis ToBE</name>
    <dbReference type="NCBI Taxonomy" id="698762"/>
    <lineage>
        <taxon>Bacteria</taxon>
        <taxon>Bacillati</taxon>
        <taxon>Bacillota</taxon>
        <taxon>Clostridia</taxon>
        <taxon>Neomoorellales</taxon>
        <taxon>Neomoorellaceae</taxon>
        <taxon>Thermanaeromonas</taxon>
    </lineage>
</organism>
<dbReference type="GO" id="GO:0019171">
    <property type="term" value="F:(3R)-hydroxyacyl-[acyl-carrier-protein] dehydratase activity"/>
    <property type="evidence" value="ECO:0007669"/>
    <property type="project" value="TreeGrafter"/>
</dbReference>
<gene>
    <name evidence="3" type="ORF">SAMN00808754_2803</name>
</gene>
<dbReference type="OrthoDB" id="9801625at2"/>
<proteinExistence type="predicted"/>
<dbReference type="EMBL" id="LT838272">
    <property type="protein sequence ID" value="SMB99228.1"/>
    <property type="molecule type" value="Genomic_DNA"/>
</dbReference>
<dbReference type="Pfam" id="PF01575">
    <property type="entry name" value="MaoC_dehydratas"/>
    <property type="match status" value="1"/>
</dbReference>
<dbReference type="CDD" id="cd03449">
    <property type="entry name" value="R_hydratase"/>
    <property type="match status" value="1"/>
</dbReference>
<evidence type="ECO:0000313" key="4">
    <source>
        <dbReference type="Proteomes" id="UP000192569"/>
    </source>
</evidence>
<name>A0A1W1W0V4_9FIRM</name>
<keyword evidence="4" id="KW-1185">Reference proteome</keyword>
<dbReference type="InterPro" id="IPR029069">
    <property type="entry name" value="HotDog_dom_sf"/>
</dbReference>
<dbReference type="FunFam" id="3.10.129.10:FF:000042">
    <property type="entry name" value="MaoC domain protein dehydratase"/>
    <property type="match status" value="1"/>
</dbReference>
<reference evidence="3 4" key="1">
    <citation type="submission" date="2017-04" db="EMBL/GenBank/DDBJ databases">
        <authorList>
            <person name="Afonso C.L."/>
            <person name="Miller P.J."/>
            <person name="Scott M.A."/>
            <person name="Spackman E."/>
            <person name="Goraichik I."/>
            <person name="Dimitrov K.M."/>
            <person name="Suarez D.L."/>
            <person name="Swayne D.E."/>
        </authorList>
    </citation>
    <scope>NUCLEOTIDE SEQUENCE [LARGE SCALE GENOMIC DNA]</scope>
    <source>
        <strain evidence="3 4">ToBE</strain>
    </source>
</reference>
<evidence type="ECO:0000313" key="3">
    <source>
        <dbReference type="EMBL" id="SMB99228.1"/>
    </source>
</evidence>
<protein>
    <submittedName>
        <fullName evidence="3">3-hydroxybutyryl-CoA dehydratase</fullName>
    </submittedName>
</protein>
<dbReference type="GO" id="GO:0006633">
    <property type="term" value="P:fatty acid biosynthetic process"/>
    <property type="evidence" value="ECO:0007669"/>
    <property type="project" value="TreeGrafter"/>
</dbReference>
<dbReference type="STRING" id="698762.SAMN00808754_2803"/>
<evidence type="ECO:0000256" key="1">
    <source>
        <dbReference type="ARBA" id="ARBA00023239"/>
    </source>
</evidence>
<dbReference type="AlphaFoldDB" id="A0A1W1W0V4"/>
<feature type="domain" description="MaoC-like" evidence="2">
    <location>
        <begin position="14"/>
        <end position="111"/>
    </location>
</feature>
<accession>A0A1W1W0V4</accession>
<dbReference type="RefSeq" id="WP_084666499.1">
    <property type="nucleotide sequence ID" value="NZ_LT838272.1"/>
</dbReference>
<keyword evidence="1" id="KW-0456">Lyase</keyword>
<dbReference type="Gene3D" id="3.10.129.10">
    <property type="entry name" value="Hotdog Thioesterase"/>
    <property type="match status" value="1"/>
</dbReference>
<dbReference type="InterPro" id="IPR002539">
    <property type="entry name" value="MaoC-like_dom"/>
</dbReference>
<dbReference type="PANTHER" id="PTHR43437">
    <property type="entry name" value="HYDROXYACYL-THIOESTER DEHYDRATASE TYPE 2, MITOCHONDRIAL-RELATED"/>
    <property type="match status" value="1"/>
</dbReference>